<evidence type="ECO:0000313" key="1">
    <source>
        <dbReference type="EMBL" id="KKM02485.1"/>
    </source>
</evidence>
<name>A0A0F9GUH4_9ZZZZ</name>
<dbReference type="InterPro" id="IPR036390">
    <property type="entry name" value="WH_DNA-bd_sf"/>
</dbReference>
<dbReference type="SUPFAM" id="SSF46785">
    <property type="entry name" value="Winged helix' DNA-binding domain"/>
    <property type="match status" value="1"/>
</dbReference>
<reference evidence="1" key="1">
    <citation type="journal article" date="2015" name="Nature">
        <title>Complex archaea that bridge the gap between prokaryotes and eukaryotes.</title>
        <authorList>
            <person name="Spang A."/>
            <person name="Saw J.H."/>
            <person name="Jorgensen S.L."/>
            <person name="Zaremba-Niedzwiedzka K."/>
            <person name="Martijn J."/>
            <person name="Lind A.E."/>
            <person name="van Eijk R."/>
            <person name="Schleper C."/>
            <person name="Guy L."/>
            <person name="Ettema T.J."/>
        </authorList>
    </citation>
    <scope>NUCLEOTIDE SEQUENCE</scope>
</reference>
<dbReference type="EMBL" id="LAZR01016916">
    <property type="protein sequence ID" value="KKM02485.1"/>
    <property type="molecule type" value="Genomic_DNA"/>
</dbReference>
<gene>
    <name evidence="1" type="ORF">LCGC14_1783950</name>
</gene>
<proteinExistence type="predicted"/>
<organism evidence="1">
    <name type="scientific">marine sediment metagenome</name>
    <dbReference type="NCBI Taxonomy" id="412755"/>
    <lineage>
        <taxon>unclassified sequences</taxon>
        <taxon>metagenomes</taxon>
        <taxon>ecological metagenomes</taxon>
    </lineage>
</organism>
<protein>
    <submittedName>
        <fullName evidence="1">Uncharacterized protein</fullName>
    </submittedName>
</protein>
<accession>A0A0F9GUH4</accession>
<dbReference type="AlphaFoldDB" id="A0A0F9GUH4"/>
<sequence length="92" mass="11423">MDLEKYIFEVCERIKMFKYIFEKEEFLARELFDRIKIPRTSGYRNLEIWCENDLLEKPENGNGNQYNVRYKITSKWISFYDELRKRILDILL</sequence>
<comment type="caution">
    <text evidence="1">The sequence shown here is derived from an EMBL/GenBank/DDBJ whole genome shotgun (WGS) entry which is preliminary data.</text>
</comment>